<dbReference type="EMBL" id="OX395137">
    <property type="protein sequence ID" value="CAI5788410.1"/>
    <property type="molecule type" value="Genomic_DNA"/>
</dbReference>
<accession>A0AA35PJN3</accession>
<dbReference type="InterPro" id="IPR036514">
    <property type="entry name" value="SGNH_hydro_sf"/>
</dbReference>
<evidence type="ECO:0000313" key="1">
    <source>
        <dbReference type="EMBL" id="CAI5788410.1"/>
    </source>
</evidence>
<gene>
    <name evidence="1" type="ORF">PODLI_1B017490</name>
</gene>
<dbReference type="SUPFAM" id="SSF52266">
    <property type="entry name" value="SGNH hydrolase"/>
    <property type="match status" value="1"/>
</dbReference>
<sequence>MRWDALLPRLRHELVFRHPPDAVVLHLGENDLVVRKSIILIKTAIADLESVHATHPSITIFWSELLPRLHWRGNIKSTRLNYTVEKINRAVRSATTRMGGRVVKHPNIKVYMQELFRPDGVHLSDLGNECWLSDIRHGLIDWLEDGKGAFQM</sequence>
<protein>
    <recommendedName>
        <fullName evidence="3">SGNH hydrolase-type esterase domain-containing protein</fullName>
    </recommendedName>
</protein>
<dbReference type="AlphaFoldDB" id="A0AA35PJN3"/>
<keyword evidence="2" id="KW-1185">Reference proteome</keyword>
<organism evidence="1 2">
    <name type="scientific">Podarcis lilfordi</name>
    <name type="common">Lilford's wall lizard</name>
    <dbReference type="NCBI Taxonomy" id="74358"/>
    <lineage>
        <taxon>Eukaryota</taxon>
        <taxon>Metazoa</taxon>
        <taxon>Chordata</taxon>
        <taxon>Craniata</taxon>
        <taxon>Vertebrata</taxon>
        <taxon>Euteleostomi</taxon>
        <taxon>Lepidosauria</taxon>
        <taxon>Squamata</taxon>
        <taxon>Bifurcata</taxon>
        <taxon>Unidentata</taxon>
        <taxon>Episquamata</taxon>
        <taxon>Laterata</taxon>
        <taxon>Lacertibaenia</taxon>
        <taxon>Lacertidae</taxon>
        <taxon>Podarcis</taxon>
    </lineage>
</organism>
<evidence type="ECO:0000313" key="2">
    <source>
        <dbReference type="Proteomes" id="UP001178461"/>
    </source>
</evidence>
<reference evidence="1" key="1">
    <citation type="submission" date="2022-12" db="EMBL/GenBank/DDBJ databases">
        <authorList>
            <person name="Alioto T."/>
            <person name="Alioto T."/>
            <person name="Gomez Garrido J."/>
        </authorList>
    </citation>
    <scope>NUCLEOTIDE SEQUENCE</scope>
</reference>
<proteinExistence type="predicted"/>
<name>A0AA35PJN3_9SAUR</name>
<evidence type="ECO:0008006" key="3">
    <source>
        <dbReference type="Google" id="ProtNLM"/>
    </source>
</evidence>
<dbReference type="Proteomes" id="UP001178461">
    <property type="component" value="Chromosome 12"/>
</dbReference>
<dbReference type="Gene3D" id="3.40.50.1110">
    <property type="entry name" value="SGNH hydrolase"/>
    <property type="match status" value="1"/>
</dbReference>